<dbReference type="Proteomes" id="UP000095009">
    <property type="component" value="Unassembled WGS sequence"/>
</dbReference>
<keyword evidence="2" id="KW-1185">Reference proteome</keyword>
<name>A0A1E3PMC1_9ASCO</name>
<accession>A0A1E3PMC1</accession>
<dbReference type="AlphaFoldDB" id="A0A1E3PMC1"/>
<evidence type="ECO:0000313" key="1">
    <source>
        <dbReference type="EMBL" id="ODQ66478.1"/>
    </source>
</evidence>
<evidence type="ECO:0000313" key="2">
    <source>
        <dbReference type="Proteomes" id="UP000095009"/>
    </source>
</evidence>
<protein>
    <submittedName>
        <fullName evidence="1">Uncharacterized protein</fullName>
    </submittedName>
</protein>
<dbReference type="EMBL" id="KV454408">
    <property type="protein sequence ID" value="ODQ66478.1"/>
    <property type="molecule type" value="Genomic_DNA"/>
</dbReference>
<sequence>MLVKYRLENGFENSCMLSKKNYGQELQSLITVLQPERRVHARQHFRCKSNNLRPKSSSRNNFLVFRANIDY</sequence>
<reference evidence="1 2" key="1">
    <citation type="journal article" date="2016" name="Proc. Natl. Acad. Sci. U.S.A.">
        <title>Comparative genomics of biotechnologically important yeasts.</title>
        <authorList>
            <person name="Riley R."/>
            <person name="Haridas S."/>
            <person name="Wolfe K.H."/>
            <person name="Lopes M.R."/>
            <person name="Hittinger C.T."/>
            <person name="Goeker M."/>
            <person name="Salamov A.A."/>
            <person name="Wisecaver J.H."/>
            <person name="Long T.M."/>
            <person name="Calvey C.H."/>
            <person name="Aerts A.L."/>
            <person name="Barry K.W."/>
            <person name="Choi C."/>
            <person name="Clum A."/>
            <person name="Coughlan A.Y."/>
            <person name="Deshpande S."/>
            <person name="Douglass A.P."/>
            <person name="Hanson S.J."/>
            <person name="Klenk H.-P."/>
            <person name="LaButti K.M."/>
            <person name="Lapidus A."/>
            <person name="Lindquist E.A."/>
            <person name="Lipzen A.M."/>
            <person name="Meier-Kolthoff J.P."/>
            <person name="Ohm R.A."/>
            <person name="Otillar R.P."/>
            <person name="Pangilinan J.L."/>
            <person name="Peng Y."/>
            <person name="Rokas A."/>
            <person name="Rosa C.A."/>
            <person name="Scheuner C."/>
            <person name="Sibirny A.A."/>
            <person name="Slot J.C."/>
            <person name="Stielow J.B."/>
            <person name="Sun H."/>
            <person name="Kurtzman C.P."/>
            <person name="Blackwell M."/>
            <person name="Grigoriev I.V."/>
            <person name="Jeffries T.W."/>
        </authorList>
    </citation>
    <scope>NUCLEOTIDE SEQUENCE [LARGE SCALE GENOMIC DNA]</scope>
    <source>
        <strain evidence="1 2">DSM 6958</strain>
    </source>
</reference>
<organism evidence="1 2">
    <name type="scientific">Nadsonia fulvescens var. elongata DSM 6958</name>
    <dbReference type="NCBI Taxonomy" id="857566"/>
    <lineage>
        <taxon>Eukaryota</taxon>
        <taxon>Fungi</taxon>
        <taxon>Dikarya</taxon>
        <taxon>Ascomycota</taxon>
        <taxon>Saccharomycotina</taxon>
        <taxon>Dipodascomycetes</taxon>
        <taxon>Dipodascales</taxon>
        <taxon>Dipodascales incertae sedis</taxon>
        <taxon>Nadsonia</taxon>
    </lineage>
</organism>
<proteinExistence type="predicted"/>
<gene>
    <name evidence="1" type="ORF">NADFUDRAFT_82288</name>
</gene>